<dbReference type="Gene3D" id="3.20.20.80">
    <property type="entry name" value="Glycosidases"/>
    <property type="match status" value="1"/>
</dbReference>
<keyword evidence="6" id="KW-1185">Reference proteome</keyword>
<dbReference type="InterPro" id="IPR017853">
    <property type="entry name" value="GH"/>
</dbReference>
<name>A0A166DG73_9AGAM</name>
<feature type="region of interest" description="Disordered" evidence="2">
    <location>
        <begin position="334"/>
        <end position="405"/>
    </location>
</feature>
<dbReference type="PROSITE" id="PS51910">
    <property type="entry name" value="GH18_2"/>
    <property type="match status" value="1"/>
</dbReference>
<evidence type="ECO:0000313" key="6">
    <source>
        <dbReference type="Proteomes" id="UP000076532"/>
    </source>
</evidence>
<evidence type="ECO:0000256" key="1">
    <source>
        <dbReference type="ARBA" id="ARBA00022801"/>
    </source>
</evidence>
<dbReference type="STRING" id="436010.A0A166DG73"/>
<dbReference type="Gene3D" id="2.10.10.20">
    <property type="entry name" value="Carbohydrate-binding module superfamily 5/12"/>
    <property type="match status" value="1"/>
</dbReference>
<dbReference type="CDD" id="cd12215">
    <property type="entry name" value="ChiC_BD"/>
    <property type="match status" value="1"/>
</dbReference>
<reference evidence="5 6" key="1">
    <citation type="journal article" date="2016" name="Mol. Biol. Evol.">
        <title>Comparative Genomics of Early-Diverging Mushroom-Forming Fungi Provides Insights into the Origins of Lignocellulose Decay Capabilities.</title>
        <authorList>
            <person name="Nagy L.G."/>
            <person name="Riley R."/>
            <person name="Tritt A."/>
            <person name="Adam C."/>
            <person name="Daum C."/>
            <person name="Floudas D."/>
            <person name="Sun H."/>
            <person name="Yadav J.S."/>
            <person name="Pangilinan J."/>
            <person name="Larsson K.H."/>
            <person name="Matsuura K."/>
            <person name="Barry K."/>
            <person name="Labutti K."/>
            <person name="Kuo R."/>
            <person name="Ohm R.A."/>
            <person name="Bhattacharya S.S."/>
            <person name="Shirouzu T."/>
            <person name="Yoshinaga Y."/>
            <person name="Martin F.M."/>
            <person name="Grigoriev I.V."/>
            <person name="Hibbett D.S."/>
        </authorList>
    </citation>
    <scope>NUCLEOTIDE SEQUENCE [LARGE SCALE GENOMIC DNA]</scope>
    <source>
        <strain evidence="5 6">CBS 109695</strain>
    </source>
</reference>
<proteinExistence type="predicted"/>
<sequence length="454" mass="46289">MSAFTAVRLFALFYTLFSGVTALPTTIDARNSVNKRDNSSTTFVAKAPYFTIYNDKWVTLPSVEDLEGYNVFALSFWLTGGVADQVQNWAEMTADQRSTIKTAYNAAGISLVVSAFGSTDQPATSGTDPTATAQSLATWVKANEVDGVDIDYEDLTAFDKGDGSAEKWLITFTTALRAALPSGQYLISAAPLAPWFAPAPLWPGGGMLLVDQKVGKLIDYYNVQFYNQGVSEYVTCDGLLKASSSAWPNTALFQIIAAGVDSDKLTIGKPGTAADGSNGFVDTTTLAGCVSSAVSQGWKAGVMVWQFPDAGSAWIEAVRGTAFPISGGGSNASTTISASSTASAPSSSVAPASTTGSASKSGSASSSAPASTTASASTSGSASKSASASTSGSATAPSGSASPGCSGAAAWSSADAYTAGATATYQGNLWTAQYWTQDDTPGGTAGVWTKGSAC</sequence>
<feature type="chain" id="PRO_5007872161" evidence="3">
    <location>
        <begin position="23"/>
        <end position="454"/>
    </location>
</feature>
<dbReference type="GO" id="GO:0005576">
    <property type="term" value="C:extracellular region"/>
    <property type="evidence" value="ECO:0007669"/>
    <property type="project" value="InterPro"/>
</dbReference>
<organism evidence="5 6">
    <name type="scientific">Athelia psychrophila</name>
    <dbReference type="NCBI Taxonomy" id="1759441"/>
    <lineage>
        <taxon>Eukaryota</taxon>
        <taxon>Fungi</taxon>
        <taxon>Dikarya</taxon>
        <taxon>Basidiomycota</taxon>
        <taxon>Agaricomycotina</taxon>
        <taxon>Agaricomycetes</taxon>
        <taxon>Agaricomycetidae</taxon>
        <taxon>Atheliales</taxon>
        <taxon>Atheliaceae</taxon>
        <taxon>Athelia</taxon>
    </lineage>
</organism>
<dbReference type="AlphaFoldDB" id="A0A166DG73"/>
<dbReference type="InterPro" id="IPR001223">
    <property type="entry name" value="Glyco_hydro18_cat"/>
</dbReference>
<protein>
    <submittedName>
        <fullName evidence="5">Carbohydrate-binding module family 5 protein</fullName>
    </submittedName>
</protein>
<dbReference type="InterPro" id="IPR036573">
    <property type="entry name" value="CBM_sf_5/12"/>
</dbReference>
<dbReference type="SUPFAM" id="SSF51055">
    <property type="entry name" value="Carbohydrate binding domain"/>
    <property type="match status" value="1"/>
</dbReference>
<keyword evidence="1" id="KW-0378">Hydrolase</keyword>
<dbReference type="Proteomes" id="UP000076532">
    <property type="component" value="Unassembled WGS sequence"/>
</dbReference>
<dbReference type="GO" id="GO:0005975">
    <property type="term" value="P:carbohydrate metabolic process"/>
    <property type="evidence" value="ECO:0007669"/>
    <property type="project" value="InterPro"/>
</dbReference>
<dbReference type="GO" id="GO:0004553">
    <property type="term" value="F:hydrolase activity, hydrolyzing O-glycosyl compounds"/>
    <property type="evidence" value="ECO:0007669"/>
    <property type="project" value="InterPro"/>
</dbReference>
<dbReference type="Pfam" id="PF02839">
    <property type="entry name" value="CBM_5_12"/>
    <property type="match status" value="1"/>
</dbReference>
<gene>
    <name evidence="5" type="ORF">FIBSPDRAFT_833847</name>
</gene>
<feature type="domain" description="GH18" evidence="4">
    <location>
        <begin position="44"/>
        <end position="321"/>
    </location>
</feature>
<dbReference type="SUPFAM" id="SSF51445">
    <property type="entry name" value="(Trans)glycosidases"/>
    <property type="match status" value="1"/>
</dbReference>
<feature type="signal peptide" evidence="3">
    <location>
        <begin position="1"/>
        <end position="22"/>
    </location>
</feature>
<keyword evidence="3" id="KW-0732">Signal</keyword>
<evidence type="ECO:0000313" key="5">
    <source>
        <dbReference type="EMBL" id="KZP14671.1"/>
    </source>
</evidence>
<evidence type="ECO:0000259" key="4">
    <source>
        <dbReference type="PROSITE" id="PS51910"/>
    </source>
</evidence>
<dbReference type="Pfam" id="PF00704">
    <property type="entry name" value="Glyco_hydro_18"/>
    <property type="match status" value="1"/>
</dbReference>
<evidence type="ECO:0000256" key="3">
    <source>
        <dbReference type="SAM" id="SignalP"/>
    </source>
</evidence>
<dbReference type="OrthoDB" id="3012298at2759"/>
<dbReference type="GO" id="GO:0030246">
    <property type="term" value="F:carbohydrate binding"/>
    <property type="evidence" value="ECO:0007669"/>
    <property type="project" value="InterPro"/>
</dbReference>
<evidence type="ECO:0000256" key="2">
    <source>
        <dbReference type="SAM" id="MobiDB-lite"/>
    </source>
</evidence>
<accession>A0A166DG73</accession>
<dbReference type="CDD" id="cd00598">
    <property type="entry name" value="GH18_chitinase-like"/>
    <property type="match status" value="1"/>
</dbReference>
<dbReference type="SMART" id="SM00495">
    <property type="entry name" value="ChtBD3"/>
    <property type="match status" value="1"/>
</dbReference>
<dbReference type="EMBL" id="KV417614">
    <property type="protein sequence ID" value="KZP14671.1"/>
    <property type="molecule type" value="Genomic_DNA"/>
</dbReference>
<dbReference type="InterPro" id="IPR003610">
    <property type="entry name" value="CBM5/12"/>
</dbReference>